<dbReference type="Proteomes" id="UP000199598">
    <property type="component" value="Unassembled WGS sequence"/>
</dbReference>
<accession>A0A1I4E1T7</accession>
<dbReference type="InterPro" id="IPR008861">
    <property type="entry name" value="GpX-like"/>
</dbReference>
<proteinExistence type="predicted"/>
<gene>
    <name evidence="1" type="ORF">SAMN04488518_11341</name>
</gene>
<comment type="caution">
    <text evidence="1">The sequence shown here is derived from an EMBL/GenBank/DDBJ whole genome shotgun (WGS) entry which is preliminary data.</text>
</comment>
<protein>
    <submittedName>
        <fullName evidence="1">P2-like prophage tail protein X</fullName>
    </submittedName>
</protein>
<keyword evidence="2" id="KW-1185">Reference proteome</keyword>
<dbReference type="RefSeq" id="WP_208860557.1">
    <property type="nucleotide sequence ID" value="NZ_FOSK01000013.1"/>
</dbReference>
<organism evidence="1 2">
    <name type="scientific">Pseudovibrio ascidiaceicola</name>
    <dbReference type="NCBI Taxonomy" id="285279"/>
    <lineage>
        <taxon>Bacteria</taxon>
        <taxon>Pseudomonadati</taxon>
        <taxon>Pseudomonadota</taxon>
        <taxon>Alphaproteobacteria</taxon>
        <taxon>Hyphomicrobiales</taxon>
        <taxon>Stappiaceae</taxon>
        <taxon>Pseudovibrio</taxon>
    </lineage>
</organism>
<dbReference type="EMBL" id="FOSK01000013">
    <property type="protein sequence ID" value="SFK98111.1"/>
    <property type="molecule type" value="Genomic_DNA"/>
</dbReference>
<reference evidence="1 2" key="1">
    <citation type="submission" date="2016-10" db="EMBL/GenBank/DDBJ databases">
        <authorList>
            <person name="Varghese N."/>
            <person name="Submissions S."/>
        </authorList>
    </citation>
    <scope>NUCLEOTIDE SEQUENCE [LARGE SCALE GENOMIC DNA]</scope>
    <source>
        <strain evidence="1 2">DSM 16392</strain>
    </source>
</reference>
<name>A0A1I4E1T7_9HYPH</name>
<evidence type="ECO:0000313" key="2">
    <source>
        <dbReference type="Proteomes" id="UP000199598"/>
    </source>
</evidence>
<dbReference type="Pfam" id="PF05489">
    <property type="entry name" value="Phage_tail_X"/>
    <property type="match status" value="1"/>
</dbReference>
<evidence type="ECO:0000313" key="1">
    <source>
        <dbReference type="EMBL" id="SFK98111.1"/>
    </source>
</evidence>
<sequence>MAELIKVDMDRPLDLICSRYYGHTKGSVEAVLNANTHLVDLAQMVPRGTKISMPILSQNGAATTLKLWD</sequence>